<accession>A0A839SHG2</accession>
<sequence length="86" mass="9308">MENQTGETSPAISILVSPAAAAAQLPRGLFVIHGLFIFLGVNDCYRNFVLIQKVTKKIKTEKSFSAAGQTPWPAFLSGLCPLLIFL</sequence>
<evidence type="ECO:0000313" key="2">
    <source>
        <dbReference type="Proteomes" id="UP000539265"/>
    </source>
</evidence>
<proteinExistence type="predicted"/>
<organism evidence="1 2">
    <name type="scientific">Mucilaginibacter gotjawali</name>
    <dbReference type="NCBI Taxonomy" id="1550579"/>
    <lineage>
        <taxon>Bacteria</taxon>
        <taxon>Pseudomonadati</taxon>
        <taxon>Bacteroidota</taxon>
        <taxon>Sphingobacteriia</taxon>
        <taxon>Sphingobacteriales</taxon>
        <taxon>Sphingobacteriaceae</taxon>
        <taxon>Mucilaginibacter</taxon>
    </lineage>
</organism>
<comment type="caution">
    <text evidence="1">The sequence shown here is derived from an EMBL/GenBank/DDBJ whole genome shotgun (WGS) entry which is preliminary data.</text>
</comment>
<gene>
    <name evidence="1" type="ORF">FHS11_004183</name>
</gene>
<evidence type="ECO:0000313" key="1">
    <source>
        <dbReference type="EMBL" id="MBB3057741.1"/>
    </source>
</evidence>
<reference evidence="1" key="1">
    <citation type="submission" date="2020-08" db="EMBL/GenBank/DDBJ databases">
        <title>Genomic Encyclopedia of Type Strains, Phase III (KMG-III): the genomes of soil and plant-associated and newly described type strains.</title>
        <authorList>
            <person name="Whitman W."/>
        </authorList>
    </citation>
    <scope>NUCLEOTIDE SEQUENCE [LARGE SCALE GENOMIC DNA]</scope>
    <source>
        <strain evidence="1">CECT 8628</strain>
    </source>
</reference>
<dbReference type="RefSeq" id="WP_096349859.1">
    <property type="nucleotide sequence ID" value="NZ_AP017313.1"/>
</dbReference>
<dbReference type="EMBL" id="JACHWX010000015">
    <property type="protein sequence ID" value="MBB3057741.1"/>
    <property type="molecule type" value="Genomic_DNA"/>
</dbReference>
<protein>
    <submittedName>
        <fullName evidence="1">Uncharacterized protein</fullName>
    </submittedName>
</protein>
<name>A0A839SHG2_9SPHI</name>
<dbReference type="AlphaFoldDB" id="A0A839SHG2"/>
<keyword evidence="2" id="KW-1185">Reference proteome</keyword>
<dbReference type="Proteomes" id="UP000539265">
    <property type="component" value="Unassembled WGS sequence"/>
</dbReference>